<feature type="compositionally biased region" description="Polar residues" evidence="1">
    <location>
        <begin position="77"/>
        <end position="87"/>
    </location>
</feature>
<sequence length="128" mass="13466">MIIPTSSSTPISINPTFTLLPRLNILSSYSTSTSSSTTTSTTVTFTTSTSTSSLPTSSISSTFSSSVSSNNPSSFTPLPTQKGETYNVQDIPIIPDDNHVITTGTPEMYDVGYAAEASTTYVRFSSAP</sequence>
<feature type="compositionally biased region" description="Low complexity" evidence="1">
    <location>
        <begin position="29"/>
        <end position="76"/>
    </location>
</feature>
<keyword evidence="3" id="KW-1185">Reference proteome</keyword>
<evidence type="ECO:0000313" key="2">
    <source>
        <dbReference type="EMBL" id="RXK36815.1"/>
    </source>
</evidence>
<dbReference type="Proteomes" id="UP000289152">
    <property type="component" value="Unassembled WGS sequence"/>
</dbReference>
<reference evidence="2 3" key="1">
    <citation type="submission" date="2016-06" db="EMBL/GenBank/DDBJ databases">
        <title>Evolution of pathogenesis and genome organization in the Tremellales.</title>
        <authorList>
            <person name="Cuomo C."/>
            <person name="Litvintseva A."/>
            <person name="Heitman J."/>
            <person name="Chen Y."/>
            <person name="Sun S."/>
            <person name="Springer D."/>
            <person name="Dromer F."/>
            <person name="Young S."/>
            <person name="Zeng Q."/>
            <person name="Chapman S."/>
            <person name="Gujja S."/>
            <person name="Saif S."/>
            <person name="Birren B."/>
        </authorList>
    </citation>
    <scope>NUCLEOTIDE SEQUENCE [LARGE SCALE GENOMIC DNA]</scope>
    <source>
        <strain evidence="2 3">ATCC 28783</strain>
    </source>
</reference>
<feature type="region of interest" description="Disordered" evidence="1">
    <location>
        <begin position="29"/>
        <end position="87"/>
    </location>
</feature>
<organism evidence="2 3">
    <name type="scientific">Tremella mesenterica</name>
    <name type="common">Jelly fungus</name>
    <dbReference type="NCBI Taxonomy" id="5217"/>
    <lineage>
        <taxon>Eukaryota</taxon>
        <taxon>Fungi</taxon>
        <taxon>Dikarya</taxon>
        <taxon>Basidiomycota</taxon>
        <taxon>Agaricomycotina</taxon>
        <taxon>Tremellomycetes</taxon>
        <taxon>Tremellales</taxon>
        <taxon>Tremellaceae</taxon>
        <taxon>Tremella</taxon>
    </lineage>
</organism>
<accession>A0A4Q1BGW6</accession>
<dbReference type="AlphaFoldDB" id="A0A4Q1BGW6"/>
<proteinExistence type="predicted"/>
<dbReference type="InParanoid" id="A0A4Q1BGW6"/>
<evidence type="ECO:0000256" key="1">
    <source>
        <dbReference type="SAM" id="MobiDB-lite"/>
    </source>
</evidence>
<comment type="caution">
    <text evidence="2">The sequence shown here is derived from an EMBL/GenBank/DDBJ whole genome shotgun (WGS) entry which is preliminary data.</text>
</comment>
<name>A0A4Q1BGW6_TREME</name>
<evidence type="ECO:0000313" key="3">
    <source>
        <dbReference type="Proteomes" id="UP000289152"/>
    </source>
</evidence>
<dbReference type="VEuPathDB" id="FungiDB:TREMEDRAFT_61407"/>
<protein>
    <submittedName>
        <fullName evidence="2">Uncharacterized protein</fullName>
    </submittedName>
</protein>
<gene>
    <name evidence="2" type="ORF">M231_05899</name>
</gene>
<dbReference type="EMBL" id="SDIL01000086">
    <property type="protein sequence ID" value="RXK36815.1"/>
    <property type="molecule type" value="Genomic_DNA"/>
</dbReference>